<protein>
    <recommendedName>
        <fullName evidence="12">Ku domain-containing protein</fullName>
    </recommendedName>
</protein>
<dbReference type="SUPFAM" id="SSF100939">
    <property type="entry name" value="SPOC domain-like"/>
    <property type="match status" value="1"/>
</dbReference>
<keyword evidence="7" id="KW-0067">ATP-binding</keyword>
<dbReference type="GO" id="GO:0004386">
    <property type="term" value="F:helicase activity"/>
    <property type="evidence" value="ECO:0007669"/>
    <property type="project" value="UniProtKB-KW"/>
</dbReference>
<evidence type="ECO:0000259" key="12">
    <source>
        <dbReference type="SMART" id="SM00559"/>
    </source>
</evidence>
<keyword evidence="11" id="KW-0539">Nucleus</keyword>
<dbReference type="InterPro" id="IPR006165">
    <property type="entry name" value="Ku70"/>
</dbReference>
<dbReference type="InterPro" id="IPR006164">
    <property type="entry name" value="DNA_bd_Ku70/Ku80"/>
</dbReference>
<dbReference type="Proteomes" id="UP001328107">
    <property type="component" value="Unassembled WGS sequence"/>
</dbReference>
<dbReference type="EMBL" id="BTRK01000005">
    <property type="protein sequence ID" value="GMR50860.1"/>
    <property type="molecule type" value="Genomic_DNA"/>
</dbReference>
<evidence type="ECO:0000256" key="7">
    <source>
        <dbReference type="ARBA" id="ARBA00022840"/>
    </source>
</evidence>
<dbReference type="AlphaFoldDB" id="A0AAN5CV43"/>
<evidence type="ECO:0000256" key="10">
    <source>
        <dbReference type="ARBA" id="ARBA00023204"/>
    </source>
</evidence>
<keyword evidence="8" id="KW-0238">DNA-binding</keyword>
<dbReference type="InterPro" id="IPR016194">
    <property type="entry name" value="SPOC-like_C_dom_sf"/>
</dbReference>
<comment type="subcellular location">
    <subcellularLocation>
        <location evidence="1">Nucleus</location>
    </subcellularLocation>
</comment>
<dbReference type="GO" id="GO:0006310">
    <property type="term" value="P:DNA recombination"/>
    <property type="evidence" value="ECO:0007669"/>
    <property type="project" value="UniProtKB-KW"/>
</dbReference>
<dbReference type="Gene3D" id="1.10.720.30">
    <property type="entry name" value="SAP domain"/>
    <property type="match status" value="1"/>
</dbReference>
<keyword evidence="9" id="KW-0233">DNA recombination</keyword>
<dbReference type="PANTHER" id="PTHR12604">
    <property type="entry name" value="KU AUTOANTIGEN DNA HELICASE"/>
    <property type="match status" value="1"/>
</dbReference>
<dbReference type="GO" id="GO:0043564">
    <property type="term" value="C:Ku70:Ku80 complex"/>
    <property type="evidence" value="ECO:0007669"/>
    <property type="project" value="InterPro"/>
</dbReference>
<organism evidence="13 14">
    <name type="scientific">Pristionchus mayeri</name>
    <dbReference type="NCBI Taxonomy" id="1317129"/>
    <lineage>
        <taxon>Eukaryota</taxon>
        <taxon>Metazoa</taxon>
        <taxon>Ecdysozoa</taxon>
        <taxon>Nematoda</taxon>
        <taxon>Chromadorea</taxon>
        <taxon>Rhabditida</taxon>
        <taxon>Rhabditina</taxon>
        <taxon>Diplogasteromorpha</taxon>
        <taxon>Diplogasteroidea</taxon>
        <taxon>Neodiplogasteridae</taxon>
        <taxon>Pristionchus</taxon>
    </lineage>
</organism>
<dbReference type="SUPFAM" id="SSF53300">
    <property type="entry name" value="vWA-like"/>
    <property type="match status" value="1"/>
</dbReference>
<keyword evidence="14" id="KW-1185">Reference proteome</keyword>
<dbReference type="Pfam" id="PF02735">
    <property type="entry name" value="Ku"/>
    <property type="match status" value="1"/>
</dbReference>
<dbReference type="GO" id="GO:0042162">
    <property type="term" value="F:telomeric DNA binding"/>
    <property type="evidence" value="ECO:0007669"/>
    <property type="project" value="InterPro"/>
</dbReference>
<evidence type="ECO:0000256" key="6">
    <source>
        <dbReference type="ARBA" id="ARBA00022806"/>
    </source>
</evidence>
<name>A0AAN5CV43_9BILA</name>
<accession>A0AAN5CV43</accession>
<dbReference type="GO" id="GO:0000723">
    <property type="term" value="P:telomere maintenance"/>
    <property type="evidence" value="ECO:0007669"/>
    <property type="project" value="InterPro"/>
</dbReference>
<keyword evidence="5" id="KW-0378">Hydrolase</keyword>
<dbReference type="InterPro" id="IPR036465">
    <property type="entry name" value="vWFA_dom_sf"/>
</dbReference>
<keyword evidence="10" id="KW-0234">DNA repair</keyword>
<dbReference type="InterPro" id="IPR027388">
    <property type="entry name" value="Ku70_bridge/pillars_dom_sf"/>
</dbReference>
<keyword evidence="6" id="KW-0347">Helicase</keyword>
<evidence type="ECO:0000256" key="9">
    <source>
        <dbReference type="ARBA" id="ARBA00023172"/>
    </source>
</evidence>
<dbReference type="Gene3D" id="1.10.1600.10">
    <property type="match status" value="1"/>
</dbReference>
<evidence type="ECO:0000256" key="5">
    <source>
        <dbReference type="ARBA" id="ARBA00022801"/>
    </source>
</evidence>
<dbReference type="SMART" id="SM00559">
    <property type="entry name" value="Ku78"/>
    <property type="match status" value="1"/>
</dbReference>
<dbReference type="GO" id="GO:0003684">
    <property type="term" value="F:damaged DNA binding"/>
    <property type="evidence" value="ECO:0007669"/>
    <property type="project" value="InterPro"/>
</dbReference>
<sequence>MELDEEGQPMYEEFDEIDGGGRLFENNKKLSFYIIDGSREMLEPHGEDRESPFTRAAKAISEQILKVGCSSATGLHHMVSVIVANTVSSHPQSGLVQHFHEILPLEFVSGEAAVTMKELATAPDVSATFNDKFGGLATADLAQIVYYIRKTAKRKARSNRQLAVYYITANAQPFGCGVTGTAAMECALKNIADLRDVDNGEFTCLYIGNADMAMDTDCLLKLDPNFSLDSFDELETIVYQKAFAPRPHSILPFEIAPGVQLDVGLFTLASETKRPTAKWVDAESEKAVQSRTLYKPKVGSKQCEGSLASTISDDEFTESKDQPTTGENKAFLVGTADRARSELMQAIELGGEKIIFTQQELAKLKRFEKGLMLLGFKPISSMRVDRHVEAPKFIYPNEKTTEGSRKLFRALLRRCSDRSQMMICYLNVAAHSRPRLVTLVPSNNSDSACDGFHVIQLPLADDCVDGSEIDKSRKVEDEESGEQRSATRALVRKLTTKFEPFENPNLQKFYSMLIEYATGEPSRKVEDTIKPYFFNEKALTRIQPQLDVVQEIFGDLSGSLCKTTTKRGVAAAGNITSTKRSKKSDGNEEAADLEEAARVGKLVAWTIPQLKAAATEKGIALSGAKKKDDIVRAIEIHFNV</sequence>
<reference evidence="14" key="1">
    <citation type="submission" date="2022-10" db="EMBL/GenBank/DDBJ databases">
        <title>Genome assembly of Pristionchus species.</title>
        <authorList>
            <person name="Yoshida K."/>
            <person name="Sommer R.J."/>
        </authorList>
    </citation>
    <scope>NUCLEOTIDE SEQUENCE [LARGE SCALE GENOMIC DNA]</scope>
    <source>
        <strain evidence="14">RS5460</strain>
    </source>
</reference>
<evidence type="ECO:0000256" key="3">
    <source>
        <dbReference type="ARBA" id="ARBA00022741"/>
    </source>
</evidence>
<dbReference type="GO" id="GO:0005524">
    <property type="term" value="F:ATP binding"/>
    <property type="evidence" value="ECO:0007669"/>
    <property type="project" value="UniProtKB-KW"/>
</dbReference>
<keyword evidence="4" id="KW-0227">DNA damage</keyword>
<dbReference type="Gene3D" id="4.10.970.10">
    <property type="entry name" value="Ku70, bridge and pillars"/>
    <property type="match status" value="1"/>
</dbReference>
<evidence type="ECO:0000256" key="8">
    <source>
        <dbReference type="ARBA" id="ARBA00023125"/>
    </source>
</evidence>
<comment type="similarity">
    <text evidence="2">Belongs to the ku70 family.</text>
</comment>
<dbReference type="GO" id="GO:0016787">
    <property type="term" value="F:hydrolase activity"/>
    <property type="evidence" value="ECO:0007669"/>
    <property type="project" value="UniProtKB-KW"/>
</dbReference>
<keyword evidence="3" id="KW-0547">Nucleotide-binding</keyword>
<proteinExistence type="inferred from homology"/>
<evidence type="ECO:0000256" key="11">
    <source>
        <dbReference type="ARBA" id="ARBA00023242"/>
    </source>
</evidence>
<dbReference type="GO" id="GO:0006303">
    <property type="term" value="P:double-strand break repair via nonhomologous end joining"/>
    <property type="evidence" value="ECO:0007669"/>
    <property type="project" value="InterPro"/>
</dbReference>
<dbReference type="PIRSF" id="PIRSF003033">
    <property type="entry name" value="Ku70"/>
    <property type="match status" value="1"/>
</dbReference>
<gene>
    <name evidence="13" type="ORF">PMAYCL1PPCAC_21055</name>
</gene>
<dbReference type="InterPro" id="IPR036361">
    <property type="entry name" value="SAP_dom_sf"/>
</dbReference>
<evidence type="ECO:0000256" key="2">
    <source>
        <dbReference type="ARBA" id="ARBA00005240"/>
    </source>
</evidence>
<dbReference type="GO" id="GO:0003690">
    <property type="term" value="F:double-stranded DNA binding"/>
    <property type="evidence" value="ECO:0007669"/>
    <property type="project" value="TreeGrafter"/>
</dbReference>
<evidence type="ECO:0000313" key="13">
    <source>
        <dbReference type="EMBL" id="GMR50860.1"/>
    </source>
</evidence>
<comment type="caution">
    <text evidence="13">The sequence shown here is derived from an EMBL/GenBank/DDBJ whole genome shotgun (WGS) entry which is preliminary data.</text>
</comment>
<dbReference type="Gene3D" id="3.40.50.410">
    <property type="entry name" value="von Willebrand factor, type A domain"/>
    <property type="match status" value="1"/>
</dbReference>
<evidence type="ECO:0000256" key="4">
    <source>
        <dbReference type="ARBA" id="ARBA00022763"/>
    </source>
</evidence>
<evidence type="ECO:0000313" key="14">
    <source>
        <dbReference type="Proteomes" id="UP001328107"/>
    </source>
</evidence>
<feature type="domain" description="Ku" evidence="12">
    <location>
        <begin position="335"/>
        <end position="474"/>
    </location>
</feature>
<evidence type="ECO:0000256" key="1">
    <source>
        <dbReference type="ARBA" id="ARBA00004123"/>
    </source>
</evidence>
<dbReference type="Gene3D" id="2.40.290.10">
    <property type="match status" value="1"/>
</dbReference>
<dbReference type="PANTHER" id="PTHR12604:SF2">
    <property type="entry name" value="X-RAY REPAIR CROSS-COMPLEMENTING PROTEIN 6"/>
    <property type="match status" value="1"/>
</dbReference>